<sequence>MYEHLWYNLRSMLKLEIRENKSVLNKAFTLSLNNIIGILVNVKDLANPCVVIHLELYPHDPRGKTINALYQSEKWREDLDPEHQVQMVAGKIYIFFSLWFCLWLHMKGNIFIFFEPVQKDLIEVPKLLFGKIYSEIRTFSGDPYVLKCGHSLINDTSGKKSKQWNKHLSYCMTLSGLSPQMKKITEVIYFEFSSHSPKPERRYSFHQNTLFFFFADSPMAAECAMSYIKYFFGHPDLPEPRRWTKTILLTQQLWTSSQTEKQTECRIIEIEKNHENRIYNPFLKLKAFDGCKYTPVEILHVILLGSTTDSTGSKVEGFQYKRAQNYANSTQINGCSLQQLFWKIIQDFIASFPIFIFSIHEKRKERYMEIINHIQKVLYHVCLMTGRWAKKPKFHMLLHLPDSIRRFGPASFFLNENFETQEYTWPSVLAINNLLLISEYIQVKSTRSKIFWIQPRHSTALTPIKKFPQFSLKINYPKSNSKKLVAIKLSTKDLLREGMFALVIVLFCIIIVFKISYTPSQHNSTIEITLPRHGRHEGRTVTHCIQHSNTNSYSLKSFSHSTSRWHEVHFNNQVLPISSESVTYAVQQGLKIWKKAKDIQPPEYFTPIEFHHPPTMESLHLIFQPKRSWKSYIH</sequence>
<dbReference type="VEuPathDB" id="FungiDB:VP01_2408g2"/>
<gene>
    <name evidence="2" type="ORF">VP01_2408g2</name>
</gene>
<keyword evidence="1" id="KW-0472">Membrane</keyword>
<comment type="caution">
    <text evidence="2">The sequence shown here is derived from an EMBL/GenBank/DDBJ whole genome shotgun (WGS) entry which is preliminary data.</text>
</comment>
<name>A0A0L6V6K3_9BASI</name>
<dbReference type="PANTHER" id="PTHR31912:SF34">
    <property type="entry name" value="NOTOCHORD-RELATED PROTEIN"/>
    <property type="match status" value="1"/>
</dbReference>
<evidence type="ECO:0000313" key="2">
    <source>
        <dbReference type="EMBL" id="KNZ56416.1"/>
    </source>
</evidence>
<keyword evidence="1" id="KW-0812">Transmembrane</keyword>
<evidence type="ECO:0000313" key="3">
    <source>
        <dbReference type="Proteomes" id="UP000037035"/>
    </source>
</evidence>
<dbReference type="EMBL" id="LAVV01007290">
    <property type="protein sequence ID" value="KNZ56416.1"/>
    <property type="molecule type" value="Genomic_DNA"/>
</dbReference>
<feature type="transmembrane region" description="Helical" evidence="1">
    <location>
        <begin position="498"/>
        <end position="517"/>
    </location>
</feature>
<dbReference type="AlphaFoldDB" id="A0A0L6V6K3"/>
<keyword evidence="1" id="KW-1133">Transmembrane helix</keyword>
<dbReference type="OrthoDB" id="2506088at2759"/>
<reference evidence="2 3" key="1">
    <citation type="submission" date="2015-08" db="EMBL/GenBank/DDBJ databases">
        <title>Next Generation Sequencing and Analysis of the Genome of Puccinia sorghi L Schw, the Causal Agent of Maize Common Rust.</title>
        <authorList>
            <person name="Rochi L."/>
            <person name="Burguener G."/>
            <person name="Darino M."/>
            <person name="Turjanski A."/>
            <person name="Kreff E."/>
            <person name="Dieguez M.J."/>
            <person name="Sacco F."/>
        </authorList>
    </citation>
    <scope>NUCLEOTIDE SEQUENCE [LARGE SCALE GENOMIC DNA]</scope>
    <source>
        <strain evidence="2 3">RO10H11247</strain>
    </source>
</reference>
<organism evidence="2 3">
    <name type="scientific">Puccinia sorghi</name>
    <dbReference type="NCBI Taxonomy" id="27349"/>
    <lineage>
        <taxon>Eukaryota</taxon>
        <taxon>Fungi</taxon>
        <taxon>Dikarya</taxon>
        <taxon>Basidiomycota</taxon>
        <taxon>Pucciniomycotina</taxon>
        <taxon>Pucciniomycetes</taxon>
        <taxon>Pucciniales</taxon>
        <taxon>Pucciniaceae</taxon>
        <taxon>Puccinia</taxon>
    </lineage>
</organism>
<feature type="transmembrane region" description="Helical" evidence="1">
    <location>
        <begin position="92"/>
        <end position="114"/>
    </location>
</feature>
<dbReference type="STRING" id="27349.A0A0L6V6K3"/>
<proteinExistence type="predicted"/>
<evidence type="ECO:0000256" key="1">
    <source>
        <dbReference type="SAM" id="Phobius"/>
    </source>
</evidence>
<accession>A0A0L6V6K3</accession>
<dbReference type="PANTHER" id="PTHR31912">
    <property type="entry name" value="IP13529P"/>
    <property type="match status" value="1"/>
</dbReference>
<keyword evidence="3" id="KW-1185">Reference proteome</keyword>
<dbReference type="Proteomes" id="UP000037035">
    <property type="component" value="Unassembled WGS sequence"/>
</dbReference>
<protein>
    <submittedName>
        <fullName evidence="2">Uncharacterized protein</fullName>
    </submittedName>
</protein>